<keyword evidence="1 5" id="KW-0963">Cytoplasm</keyword>
<accession>C6X835</accession>
<comment type="subcellular location">
    <subcellularLocation>
        <location evidence="5">Cytoplasm</location>
    </subcellularLocation>
</comment>
<dbReference type="Gene3D" id="3.40.1410.10">
    <property type="entry name" value="Chorismate lyase-like"/>
    <property type="match status" value="1"/>
</dbReference>
<feature type="binding site" evidence="5">
    <location>
        <position position="76"/>
    </location>
    <ligand>
        <name>substrate</name>
    </ligand>
</feature>
<dbReference type="GO" id="GO:0006744">
    <property type="term" value="P:ubiquinone biosynthetic process"/>
    <property type="evidence" value="ECO:0007669"/>
    <property type="project" value="UniProtKB-UniRule"/>
</dbReference>
<evidence type="ECO:0000256" key="2">
    <source>
        <dbReference type="ARBA" id="ARBA00022688"/>
    </source>
</evidence>
<dbReference type="eggNOG" id="COG3161">
    <property type="taxonomic scope" value="Bacteria"/>
</dbReference>
<evidence type="ECO:0000256" key="1">
    <source>
        <dbReference type="ARBA" id="ARBA00022490"/>
    </source>
</evidence>
<keyword evidence="3 5" id="KW-0456">Lyase</keyword>
<dbReference type="RefSeq" id="WP_015829097.1">
    <property type="nucleotide sequence ID" value="NC_012969.1"/>
</dbReference>
<dbReference type="InterPro" id="IPR007440">
    <property type="entry name" value="Chorismate--pyruvate_lyase"/>
</dbReference>
<keyword evidence="4 5" id="KW-0670">Pyruvate</keyword>
<dbReference type="EMBL" id="CP001674">
    <property type="protein sequence ID" value="ACT49305.1"/>
    <property type="molecule type" value="Genomic_DNA"/>
</dbReference>
<dbReference type="HOGENOM" id="CLU_096824_2_0_4"/>
<evidence type="ECO:0000256" key="5">
    <source>
        <dbReference type="HAMAP-Rule" id="MF_01632"/>
    </source>
</evidence>
<dbReference type="EC" id="4.1.3.40" evidence="5"/>
<dbReference type="GO" id="GO:0008813">
    <property type="term" value="F:chorismate lyase activity"/>
    <property type="evidence" value="ECO:0007669"/>
    <property type="project" value="UniProtKB-UniRule"/>
</dbReference>
<comment type="catalytic activity">
    <reaction evidence="5">
        <text>chorismate = 4-hydroxybenzoate + pyruvate</text>
        <dbReference type="Rhea" id="RHEA:16505"/>
        <dbReference type="ChEBI" id="CHEBI:15361"/>
        <dbReference type="ChEBI" id="CHEBI:17879"/>
        <dbReference type="ChEBI" id="CHEBI:29748"/>
        <dbReference type="EC" id="4.1.3.40"/>
    </reaction>
</comment>
<reference evidence="7" key="1">
    <citation type="submission" date="2009-07" db="EMBL/GenBank/DDBJ databases">
        <title>Complete sequence of chromosome of Methylovorus sp. SIP3-4.</title>
        <authorList>
            <person name="Lucas S."/>
            <person name="Copeland A."/>
            <person name="Lapidus A."/>
            <person name="Glavina del Rio T."/>
            <person name="Tice H."/>
            <person name="Bruce D."/>
            <person name="Goodwin L."/>
            <person name="Pitluck S."/>
            <person name="Clum A."/>
            <person name="Larimer F."/>
            <person name="Land M."/>
            <person name="Hauser L."/>
            <person name="Kyrpides N."/>
            <person name="Mikhailova N."/>
            <person name="Kayluzhnaya M."/>
            <person name="Chistoserdova L."/>
        </authorList>
    </citation>
    <scope>NUCLEOTIDE SEQUENCE [LARGE SCALE GENOMIC DNA]</scope>
    <source>
        <strain evidence="7">SIP3-4</strain>
    </source>
</reference>
<keyword evidence="7" id="KW-1185">Reference proteome</keyword>
<evidence type="ECO:0000256" key="3">
    <source>
        <dbReference type="ARBA" id="ARBA00023239"/>
    </source>
</evidence>
<comment type="pathway">
    <text evidence="5">Cofactor biosynthesis; ubiquinone biosynthesis.</text>
</comment>
<evidence type="ECO:0000313" key="7">
    <source>
        <dbReference type="Proteomes" id="UP000002743"/>
    </source>
</evidence>
<dbReference type="KEGG" id="mei:Msip34_0056"/>
<dbReference type="GO" id="GO:0042866">
    <property type="term" value="P:pyruvate biosynthetic process"/>
    <property type="evidence" value="ECO:0007669"/>
    <property type="project" value="UniProtKB-UniRule"/>
</dbReference>
<feature type="binding site" evidence="5">
    <location>
        <position position="114"/>
    </location>
    <ligand>
        <name>substrate</name>
    </ligand>
</feature>
<comment type="similarity">
    <text evidence="5">Belongs to the UbiC family.</text>
</comment>
<dbReference type="SUPFAM" id="SSF64288">
    <property type="entry name" value="Chorismate lyase-like"/>
    <property type="match status" value="1"/>
</dbReference>
<organism evidence="6 7">
    <name type="scientific">Methylovorus glucosotrophus (strain SIP3-4)</name>
    <dbReference type="NCBI Taxonomy" id="582744"/>
    <lineage>
        <taxon>Bacteria</taxon>
        <taxon>Pseudomonadati</taxon>
        <taxon>Pseudomonadota</taxon>
        <taxon>Betaproteobacteria</taxon>
        <taxon>Nitrosomonadales</taxon>
        <taxon>Methylophilaceae</taxon>
        <taxon>Methylovorus</taxon>
    </lineage>
</organism>
<comment type="function">
    <text evidence="5">Removes the pyruvyl group from chorismate, with concomitant aromatization of the ring, to provide 4-hydroxybenzoate (4HB) for the ubiquinone pathway.</text>
</comment>
<dbReference type="GO" id="GO:0005829">
    <property type="term" value="C:cytosol"/>
    <property type="evidence" value="ECO:0007669"/>
    <property type="project" value="TreeGrafter"/>
</dbReference>
<keyword evidence="2 5" id="KW-0831">Ubiquinone biosynthesis</keyword>
<dbReference type="InterPro" id="IPR028978">
    <property type="entry name" value="Chorismate_lyase_/UTRA_dom_sf"/>
</dbReference>
<feature type="binding site" evidence="5">
    <location>
        <position position="173"/>
    </location>
    <ligand>
        <name>substrate</name>
    </ligand>
</feature>
<evidence type="ECO:0000313" key="6">
    <source>
        <dbReference type="EMBL" id="ACT49305.1"/>
    </source>
</evidence>
<sequence precursor="true">MRIVRAFPQQRQHWLRQPMGSGAYRSWLVETASLTQRLQSRSTTFAVHTLGLRQAMPALEDAVLLGIPARRASLMRNVHLLCNGEPAVYASSVLPQSSLRGAWRGLGRLGNRSLGSMLFSNPRVSRAPLSYRKLTAQHALYRQAVAHLHKKPAYVWARRSVFHLECSAILVTEVFLPSVLTL</sequence>
<dbReference type="PANTHER" id="PTHR38683">
    <property type="entry name" value="CHORISMATE PYRUVATE-LYASE"/>
    <property type="match status" value="1"/>
</dbReference>
<proteinExistence type="inferred from homology"/>
<evidence type="ECO:0000256" key="4">
    <source>
        <dbReference type="ARBA" id="ARBA00023317"/>
    </source>
</evidence>
<dbReference type="PANTHER" id="PTHR38683:SF1">
    <property type="entry name" value="CHORISMATE PYRUVATE-LYASE"/>
    <property type="match status" value="1"/>
</dbReference>
<dbReference type="HAMAP" id="MF_01632">
    <property type="entry name" value="UbiC"/>
    <property type="match status" value="1"/>
</dbReference>
<comment type="caution">
    <text evidence="5">Lacks conserved residue(s) required for the propagation of feature annotation.</text>
</comment>
<dbReference type="AlphaFoldDB" id="C6X835"/>
<reference evidence="6 7" key="2">
    <citation type="journal article" date="2011" name="J. Bacteriol.">
        <title>Genomes of three methylotrophs from a single niche uncover genetic and metabolic divergence of Methylophilaceae.</title>
        <authorList>
            <person name="Lapidus A."/>
            <person name="Clum A."/>
            <person name="Labutti K."/>
            <person name="Kaluzhnaya M.G."/>
            <person name="Lim S."/>
            <person name="Beck D.A."/>
            <person name="Glavina Del Rio T."/>
            <person name="Nolan M."/>
            <person name="Mavromatis K."/>
            <person name="Huntemann M."/>
            <person name="Lucas S."/>
            <person name="Lidstrom M.E."/>
            <person name="Ivanova N."/>
            <person name="Chistoserdova L."/>
        </authorList>
    </citation>
    <scope>NUCLEOTIDE SEQUENCE [LARGE SCALE GENOMIC DNA]</scope>
    <source>
        <strain evidence="6 7">SIP3-4</strain>
    </source>
</reference>
<gene>
    <name evidence="5" type="primary">ubiC</name>
    <name evidence="6" type="ordered locus">Msip34_0056</name>
</gene>
<name>C6X835_METGS</name>
<dbReference type="Pfam" id="PF04345">
    <property type="entry name" value="Chor_lyase"/>
    <property type="match status" value="1"/>
</dbReference>
<dbReference type="Proteomes" id="UP000002743">
    <property type="component" value="Chromosome"/>
</dbReference>
<protein>
    <recommendedName>
        <fullName evidence="5">Probable chorismate pyruvate-lyase</fullName>
        <shortName evidence="5">CL</shortName>
        <shortName evidence="5">CPL</shortName>
        <ecNumber evidence="5">4.1.3.40</ecNumber>
    </recommendedName>
</protein>
<dbReference type="UniPathway" id="UPA00232"/>
<dbReference type="STRING" id="582744.Msip34_0056"/>